<evidence type="ECO:0000256" key="3">
    <source>
        <dbReference type="ARBA" id="ARBA00022723"/>
    </source>
</evidence>
<evidence type="ECO:0000256" key="4">
    <source>
        <dbReference type="ARBA" id="ARBA00022982"/>
    </source>
</evidence>
<feature type="transmembrane region" description="Helical" evidence="7">
    <location>
        <begin position="120"/>
        <end position="137"/>
    </location>
</feature>
<keyword evidence="7" id="KW-1133">Transmembrane helix</keyword>
<name>A0A2T0B2D2_9CLOT</name>
<feature type="transmembrane region" description="Helical" evidence="7">
    <location>
        <begin position="88"/>
        <end position="108"/>
    </location>
</feature>
<keyword evidence="7" id="KW-0812">Transmembrane</keyword>
<accession>A0A2T0B2D2</accession>
<dbReference type="Pfam" id="PF13237">
    <property type="entry name" value="Fer4_10"/>
    <property type="match status" value="1"/>
</dbReference>
<dbReference type="InterPro" id="IPR017900">
    <property type="entry name" value="4Fe4S_Fe_S_CS"/>
</dbReference>
<reference evidence="9 10" key="1">
    <citation type="submission" date="2018-03" db="EMBL/GenBank/DDBJ databases">
        <title>Genome sequence of Clostridium liquoris DSM 100320.</title>
        <authorList>
            <person name="Poehlein A."/>
            <person name="Daniel R."/>
        </authorList>
    </citation>
    <scope>NUCLEOTIDE SEQUENCE [LARGE SCALE GENOMIC DNA]</scope>
    <source>
        <strain evidence="9 10">DSM 100320</strain>
    </source>
</reference>
<keyword evidence="1" id="KW-0813">Transport</keyword>
<dbReference type="InterPro" id="IPR017896">
    <property type="entry name" value="4Fe4S_Fe-S-bd"/>
</dbReference>
<evidence type="ECO:0000256" key="6">
    <source>
        <dbReference type="ARBA" id="ARBA00023014"/>
    </source>
</evidence>
<comment type="caution">
    <text evidence="9">The sequence shown here is derived from an EMBL/GenBank/DDBJ whole genome shotgun (WGS) entry which is preliminary data.</text>
</comment>
<dbReference type="AlphaFoldDB" id="A0A2T0B2D2"/>
<evidence type="ECO:0000256" key="1">
    <source>
        <dbReference type="ARBA" id="ARBA00022448"/>
    </source>
</evidence>
<gene>
    <name evidence="9" type="primary">yccM</name>
    <name evidence="9" type="ORF">CLLI_19680</name>
</gene>
<dbReference type="PROSITE" id="PS00198">
    <property type="entry name" value="4FE4S_FER_1"/>
    <property type="match status" value="1"/>
</dbReference>
<dbReference type="GO" id="GO:0051539">
    <property type="term" value="F:4 iron, 4 sulfur cluster binding"/>
    <property type="evidence" value="ECO:0007669"/>
    <property type="project" value="UniProtKB-KW"/>
</dbReference>
<dbReference type="PROSITE" id="PS51379">
    <property type="entry name" value="4FE4S_FER_2"/>
    <property type="match status" value="2"/>
</dbReference>
<dbReference type="Pfam" id="PF12801">
    <property type="entry name" value="Fer4_5"/>
    <property type="match status" value="1"/>
</dbReference>
<dbReference type="GO" id="GO:0046872">
    <property type="term" value="F:metal ion binding"/>
    <property type="evidence" value="ECO:0007669"/>
    <property type="project" value="UniProtKB-KW"/>
</dbReference>
<proteinExistence type="predicted"/>
<organism evidence="9 10">
    <name type="scientific">Clostridium liquoris</name>
    <dbReference type="NCBI Taxonomy" id="1289519"/>
    <lineage>
        <taxon>Bacteria</taxon>
        <taxon>Bacillati</taxon>
        <taxon>Bacillota</taxon>
        <taxon>Clostridia</taxon>
        <taxon>Eubacteriales</taxon>
        <taxon>Clostridiaceae</taxon>
        <taxon>Clostridium</taxon>
    </lineage>
</organism>
<dbReference type="PANTHER" id="PTHR30176">
    <property type="entry name" value="FERREDOXIN-TYPE PROTEIN NAPH"/>
    <property type="match status" value="1"/>
</dbReference>
<evidence type="ECO:0000313" key="10">
    <source>
        <dbReference type="Proteomes" id="UP000239706"/>
    </source>
</evidence>
<sequence length="234" mass="26680">MKNNKITLFRILCLLVATLFFMFLIKGFSIVLLLVSLTLALLFGRLWCGYICPLGFYQELLSRFRKRFRLPSMHLSQKAKCALKPVKYIVLVGFILSVVVWGVRPIIYLRPDLAIASPNLKIWTTVVIGIITGICFFNERFFCKICPLGTLRGFANKISIGKIKKKGAACTYCRACYENCPMDIKEIFDDRSKTDFVHADCIYCMKCIEACPEPDVLSYTVVGKKILSSKREIK</sequence>
<dbReference type="PANTHER" id="PTHR30176:SF3">
    <property type="entry name" value="FERREDOXIN-TYPE PROTEIN NAPH"/>
    <property type="match status" value="1"/>
</dbReference>
<evidence type="ECO:0000313" key="9">
    <source>
        <dbReference type="EMBL" id="PRR78048.1"/>
    </source>
</evidence>
<dbReference type="SUPFAM" id="SSF54862">
    <property type="entry name" value="4Fe-4S ferredoxins"/>
    <property type="match status" value="1"/>
</dbReference>
<feature type="domain" description="4Fe-4S ferredoxin-type" evidence="8">
    <location>
        <begin position="192"/>
        <end position="222"/>
    </location>
</feature>
<dbReference type="RefSeq" id="WP_106064047.1">
    <property type="nucleotide sequence ID" value="NZ_PVXO01000052.1"/>
</dbReference>
<dbReference type="EMBL" id="PVXO01000052">
    <property type="protein sequence ID" value="PRR78048.1"/>
    <property type="molecule type" value="Genomic_DNA"/>
</dbReference>
<evidence type="ECO:0000256" key="7">
    <source>
        <dbReference type="SAM" id="Phobius"/>
    </source>
</evidence>
<dbReference type="GO" id="GO:0005886">
    <property type="term" value="C:plasma membrane"/>
    <property type="evidence" value="ECO:0007669"/>
    <property type="project" value="TreeGrafter"/>
</dbReference>
<keyword evidence="10" id="KW-1185">Reference proteome</keyword>
<evidence type="ECO:0000259" key="8">
    <source>
        <dbReference type="PROSITE" id="PS51379"/>
    </source>
</evidence>
<keyword evidence="6" id="KW-0411">Iron-sulfur</keyword>
<feature type="domain" description="4Fe-4S ferredoxin-type" evidence="8">
    <location>
        <begin position="161"/>
        <end position="190"/>
    </location>
</feature>
<evidence type="ECO:0000256" key="2">
    <source>
        <dbReference type="ARBA" id="ARBA00022485"/>
    </source>
</evidence>
<keyword evidence="2" id="KW-0004">4Fe-4S</keyword>
<keyword evidence="5" id="KW-0408">Iron</keyword>
<protein>
    <submittedName>
        <fullName evidence="9">Putative electron transport protein YccM</fullName>
    </submittedName>
</protein>
<dbReference type="InterPro" id="IPR051684">
    <property type="entry name" value="Electron_Trans/Redox"/>
</dbReference>
<keyword evidence="3" id="KW-0479">Metal-binding</keyword>
<feature type="transmembrane region" description="Helical" evidence="7">
    <location>
        <begin position="7"/>
        <end position="25"/>
    </location>
</feature>
<dbReference type="Proteomes" id="UP000239706">
    <property type="component" value="Unassembled WGS sequence"/>
</dbReference>
<evidence type="ECO:0000256" key="5">
    <source>
        <dbReference type="ARBA" id="ARBA00023004"/>
    </source>
</evidence>
<keyword evidence="4" id="KW-0249">Electron transport</keyword>
<keyword evidence="7" id="KW-0472">Membrane</keyword>
<feature type="transmembrane region" description="Helical" evidence="7">
    <location>
        <begin position="31"/>
        <end position="57"/>
    </location>
</feature>
<dbReference type="Gene3D" id="3.30.70.20">
    <property type="match status" value="1"/>
</dbReference>
<dbReference type="OrthoDB" id="9806398at2"/>